<dbReference type="Proteomes" id="UP001240639">
    <property type="component" value="Unassembled WGS sequence"/>
</dbReference>
<organism evidence="1 2">
    <name type="scientific">Qipengyuania profundimaris</name>
    <dbReference type="NCBI Taxonomy" id="3067652"/>
    <lineage>
        <taxon>Bacteria</taxon>
        <taxon>Pseudomonadati</taxon>
        <taxon>Pseudomonadota</taxon>
        <taxon>Alphaproteobacteria</taxon>
        <taxon>Sphingomonadales</taxon>
        <taxon>Erythrobacteraceae</taxon>
        <taxon>Qipengyuania</taxon>
    </lineage>
</organism>
<proteinExistence type="predicted"/>
<sequence>MDIVKAGLSLVGTAVIAGWVAYSVSAPRNANAYMNQEMDALGGQSINEHMAEKKAEVDAMQCAEYSRLSQELWDRAVANGTTEVDSARIDELQRQVDRYC</sequence>
<keyword evidence="2" id="KW-1185">Reference proteome</keyword>
<reference evidence="1 2" key="1">
    <citation type="submission" date="2023-08" db="EMBL/GenBank/DDBJ databases">
        <title>genomic of G39.</title>
        <authorList>
            <person name="Wang Y."/>
        </authorList>
    </citation>
    <scope>NUCLEOTIDE SEQUENCE [LARGE SCALE GENOMIC DNA]</scope>
    <source>
        <strain evidence="1 2">G39</strain>
    </source>
</reference>
<accession>A0ABT9HTC1</accession>
<dbReference type="RefSeq" id="WP_305933165.1">
    <property type="nucleotide sequence ID" value="NZ_JAVAIM010000001.1"/>
</dbReference>
<name>A0ABT9HTC1_9SPHN</name>
<dbReference type="EMBL" id="JAVAIM010000001">
    <property type="protein sequence ID" value="MDP4575928.1"/>
    <property type="molecule type" value="Genomic_DNA"/>
</dbReference>
<comment type="caution">
    <text evidence="1">The sequence shown here is derived from an EMBL/GenBank/DDBJ whole genome shotgun (WGS) entry which is preliminary data.</text>
</comment>
<gene>
    <name evidence="1" type="ORF">Q9K02_12320</name>
</gene>
<evidence type="ECO:0000313" key="2">
    <source>
        <dbReference type="Proteomes" id="UP001240639"/>
    </source>
</evidence>
<evidence type="ECO:0000313" key="1">
    <source>
        <dbReference type="EMBL" id="MDP4575928.1"/>
    </source>
</evidence>
<protein>
    <submittedName>
        <fullName evidence="1">Uncharacterized protein</fullName>
    </submittedName>
</protein>